<keyword evidence="5 9" id="KW-1133">Transmembrane helix</keyword>
<protein>
    <submittedName>
        <fullName evidence="10">Uncharacterized protein</fullName>
    </submittedName>
</protein>
<gene>
    <name evidence="10" type="ORF">CTAYLR_007082</name>
</gene>
<dbReference type="AlphaFoldDB" id="A0AAD7ULJ4"/>
<evidence type="ECO:0000256" key="1">
    <source>
        <dbReference type="ARBA" id="ARBA00004141"/>
    </source>
</evidence>
<accession>A0AAD7ULJ4</accession>
<evidence type="ECO:0000313" key="11">
    <source>
        <dbReference type="Proteomes" id="UP001230188"/>
    </source>
</evidence>
<evidence type="ECO:0000256" key="8">
    <source>
        <dbReference type="SAM" id="MobiDB-lite"/>
    </source>
</evidence>
<evidence type="ECO:0000313" key="10">
    <source>
        <dbReference type="EMBL" id="KAJ8610108.1"/>
    </source>
</evidence>
<comment type="caution">
    <text evidence="10">The sequence shown here is derived from an EMBL/GenBank/DDBJ whole genome shotgun (WGS) entry which is preliminary data.</text>
</comment>
<comment type="similarity">
    <text evidence="2">Belongs to the MLO family.</text>
</comment>
<evidence type="ECO:0000256" key="4">
    <source>
        <dbReference type="ARBA" id="ARBA00022821"/>
    </source>
</evidence>
<proteinExistence type="inferred from homology"/>
<feature type="transmembrane region" description="Helical" evidence="9">
    <location>
        <begin position="355"/>
        <end position="383"/>
    </location>
</feature>
<dbReference type="Proteomes" id="UP001230188">
    <property type="component" value="Unassembled WGS sequence"/>
</dbReference>
<feature type="transmembrane region" description="Helical" evidence="9">
    <location>
        <begin position="61"/>
        <end position="80"/>
    </location>
</feature>
<evidence type="ECO:0000256" key="6">
    <source>
        <dbReference type="ARBA" id="ARBA00023136"/>
    </source>
</evidence>
<feature type="transmembrane region" description="Helical" evidence="9">
    <location>
        <begin position="92"/>
        <end position="113"/>
    </location>
</feature>
<keyword evidence="4" id="KW-0611">Plant defense</keyword>
<sequence>MAGSSSKKKGHGRHHDLALTVTAVLVISGVLVLQVLARRLKRWSERQKHANDILEASERELSVLGLIAFGLFVLEQTAAVSHGDWVAVFHEVHFALFTVALFYVVANVALYALSRYFGRLWRRFEEAEMADHWTITAQMHRLRAQLRIPPLEHHLFFGSYWIKGLARHPVAWLAYQKCLEHMTFHEVRRDFLRVHHLPHSFSFAAYLESCMQHVCLEFSEIRDTVWSLGILGLVVHLFFSTLLSAPSVETTLTWLGSAVAGLCVIVFFKVKWIYWFLLHSEILYRDESPPPPPTSPRHRDDDHDAKRDDLEDPRHHDGDDDRQVSAASTAAGDNTFFKTEQQSLSSSLSGLHRSLFWFGNPGLVVTLLETCLFVLSGSIALFFYKLDKLQGDHKLAAPVTALGIALCLLFVLVPRIVPRFTLITHVGEMSDPRRIADVVRKQQERGDFADATGGNFTRKRRRDLDYHNAGSRRTVADWVRATLRGMIDEPGISAASAVASLAFAFSVAVTLNERGARSVLNGHAVLVLRDIELILGTVFVMESTARLWAAPSEVARRLDFVLVVPTVAANVASFVLRPAGPGARSLHAFSAFLVVRVVTTMWHQELRALRFEHIRLSPDDLLKAKTGLSRSNLVADPDDAVFSSLPPSDSDGSKNGNKIAAAAAAAAATNSAALQSLPAWVGFYRPPPRTSPQERQPNLLDTIDEHAVADNPALEDTPLVKRAAAKQHALELFEAALVSVETTPDLHSDPARLVKGTLERALAQLEETHASPGLDRRPLLAERRPSPILEPPQLRAVMSTQDEELEDSLYFNTVLKYGVCTKSKEKRRSASFSSSLLGGVDGLFCVTAAASASFRNRATTVDRHDDAENKRVWHKVKLILTRDQLLWYAADALLSEHLPDSGLVRDVLAETAEPVAIALNAPNAHDPMGKVHLHTVLKLDAKNDHELTCVTTAFVIVFSFENVGDPVDWKGAILDAIDREDDDDPVHPLIAARQRNVSDPSMAFATDSMRSITCDALDDKKNHHVVGDICLLKPQQPQCPNDFVLHGDTLLEEVKQIARTQAAEEDAKTSF</sequence>
<dbReference type="PANTHER" id="PTHR31942">
    <property type="entry name" value="MLO-LIKE PROTEIN 1"/>
    <property type="match status" value="1"/>
</dbReference>
<keyword evidence="11" id="KW-1185">Reference proteome</keyword>
<comment type="subcellular location">
    <subcellularLocation>
        <location evidence="1">Membrane</location>
        <topology evidence="1">Multi-pass membrane protein</topology>
    </subcellularLocation>
</comment>
<feature type="transmembrane region" description="Helical" evidence="9">
    <location>
        <begin position="395"/>
        <end position="413"/>
    </location>
</feature>
<dbReference type="GO" id="GO:0016020">
    <property type="term" value="C:membrane"/>
    <property type="evidence" value="ECO:0007669"/>
    <property type="project" value="UniProtKB-SubCell"/>
</dbReference>
<evidence type="ECO:0000256" key="7">
    <source>
        <dbReference type="ARBA" id="ARBA00023265"/>
    </source>
</evidence>
<reference evidence="10" key="1">
    <citation type="submission" date="2023-01" db="EMBL/GenBank/DDBJ databases">
        <title>Metagenome sequencing of chrysophaentin producing Chrysophaeum taylorii.</title>
        <authorList>
            <person name="Davison J."/>
            <person name="Bewley C."/>
        </authorList>
    </citation>
    <scope>NUCLEOTIDE SEQUENCE</scope>
    <source>
        <strain evidence="10">NIES-1699</strain>
    </source>
</reference>
<feature type="transmembrane region" description="Helical" evidence="9">
    <location>
        <begin position="225"/>
        <end position="245"/>
    </location>
</feature>
<keyword evidence="7" id="KW-0568">Pathogenesis-related protein</keyword>
<feature type="region of interest" description="Disordered" evidence="8">
    <location>
        <begin position="288"/>
        <end position="324"/>
    </location>
</feature>
<organism evidence="10 11">
    <name type="scientific">Chrysophaeum taylorii</name>
    <dbReference type="NCBI Taxonomy" id="2483200"/>
    <lineage>
        <taxon>Eukaryota</taxon>
        <taxon>Sar</taxon>
        <taxon>Stramenopiles</taxon>
        <taxon>Ochrophyta</taxon>
        <taxon>Pelagophyceae</taxon>
        <taxon>Pelagomonadales</taxon>
        <taxon>Pelagomonadaceae</taxon>
        <taxon>Chrysophaeum</taxon>
    </lineage>
</organism>
<feature type="transmembrane region" description="Helical" evidence="9">
    <location>
        <begin position="17"/>
        <end position="40"/>
    </location>
</feature>
<evidence type="ECO:0000256" key="5">
    <source>
        <dbReference type="ARBA" id="ARBA00022989"/>
    </source>
</evidence>
<dbReference type="PANTHER" id="PTHR31942:SF52">
    <property type="entry name" value="MLO-LIKE PROTEIN 1"/>
    <property type="match status" value="1"/>
</dbReference>
<name>A0AAD7ULJ4_9STRA</name>
<evidence type="ECO:0000256" key="3">
    <source>
        <dbReference type="ARBA" id="ARBA00022692"/>
    </source>
</evidence>
<dbReference type="EMBL" id="JAQMWT010000119">
    <property type="protein sequence ID" value="KAJ8610108.1"/>
    <property type="molecule type" value="Genomic_DNA"/>
</dbReference>
<keyword evidence="3 9" id="KW-0812">Transmembrane</keyword>
<evidence type="ECO:0000256" key="2">
    <source>
        <dbReference type="ARBA" id="ARBA00006574"/>
    </source>
</evidence>
<feature type="compositionally biased region" description="Basic and acidic residues" evidence="8">
    <location>
        <begin position="297"/>
        <end position="323"/>
    </location>
</feature>
<dbReference type="InterPro" id="IPR004326">
    <property type="entry name" value="Mlo"/>
</dbReference>
<feature type="transmembrane region" description="Helical" evidence="9">
    <location>
        <begin position="492"/>
        <end position="511"/>
    </location>
</feature>
<feature type="transmembrane region" description="Helical" evidence="9">
    <location>
        <begin position="251"/>
        <end position="270"/>
    </location>
</feature>
<evidence type="ECO:0000256" key="9">
    <source>
        <dbReference type="SAM" id="Phobius"/>
    </source>
</evidence>
<dbReference type="GO" id="GO:0006952">
    <property type="term" value="P:defense response"/>
    <property type="evidence" value="ECO:0007669"/>
    <property type="project" value="UniProtKB-KW"/>
</dbReference>
<keyword evidence="6 9" id="KW-0472">Membrane</keyword>